<reference evidence="12 13" key="1">
    <citation type="journal article" date="2014" name="Genome Announc.">
        <title>Draft Genome Sequence of the Haloacid-Degrading Burkholderia caribensis Strain MBA4.</title>
        <authorList>
            <person name="Pan Y."/>
            <person name="Kong K.F."/>
            <person name="Tsang J.S."/>
        </authorList>
    </citation>
    <scope>NUCLEOTIDE SEQUENCE [LARGE SCALE GENOMIC DNA]</scope>
    <source>
        <strain evidence="12 13">MBA4</strain>
    </source>
</reference>
<dbReference type="GO" id="GO:0034707">
    <property type="term" value="C:chloride channel complex"/>
    <property type="evidence" value="ECO:0007669"/>
    <property type="project" value="UniProtKB-KW"/>
</dbReference>
<dbReference type="InterPro" id="IPR014743">
    <property type="entry name" value="Cl-channel_core"/>
</dbReference>
<evidence type="ECO:0000256" key="8">
    <source>
        <dbReference type="ARBA" id="ARBA00023214"/>
    </source>
</evidence>
<dbReference type="CDD" id="cd01034">
    <property type="entry name" value="EriC_like"/>
    <property type="match status" value="1"/>
</dbReference>
<evidence type="ECO:0000256" key="10">
    <source>
        <dbReference type="SAM" id="MobiDB-lite"/>
    </source>
</evidence>
<dbReference type="PANTHER" id="PTHR43427">
    <property type="entry name" value="CHLORIDE CHANNEL PROTEIN CLC-E"/>
    <property type="match status" value="1"/>
</dbReference>
<sequence>MNHISQRERSIVEVSVTIGSTKGLGNGDAVVMGSQQHEDGDTRQESEPAPLRARSGRRRLGHMRRVWFRYGIFWLGAVTVGLVAVGYAHLIDFGYAVFRRMGAGHPWLPLIITPVIGGFSVWLTRKYFRGAEGSGIPQVIAVLHSPKEDNALKLLTLRIVLGKIFVSFLAIVGGFTIGREGPTVHVGAAILYNFRRLYPKRLSINARMALERRLVLAGAASGLAAAFNTPLAGIVFAIEELSRGFETRAARVTVTAIIFSGLIALSIDGNYTYFGTISIGTLSVGPAIAGVVLAAIVSGLAGGGFAWLSINPHRWLPRYLLSLRENRPVLFGMACGVAVAVVGVATGGHTFGSGYAEARGLVEGHSNLSALYPVTKLVSLVASYLAGAPGGIFAPSLAIGAGIGQGLHELVSQIPAQVAIALAMVGYLAAVTQSPITAFIIVTEMNDAHVLIIPLMATAVIASTVSRMVAPPLYETLANKYS</sequence>
<gene>
    <name evidence="12" type="ORF">K788_0000596</name>
</gene>
<evidence type="ECO:0000256" key="3">
    <source>
        <dbReference type="ARBA" id="ARBA00022692"/>
    </source>
</evidence>
<feature type="transmembrane region" description="Helical" evidence="11">
    <location>
        <begin position="214"/>
        <end position="237"/>
    </location>
</feature>
<name>A0A0P0RHW9_9BURK</name>
<feature type="transmembrane region" description="Helical" evidence="11">
    <location>
        <begin position="107"/>
        <end position="124"/>
    </location>
</feature>
<evidence type="ECO:0000256" key="2">
    <source>
        <dbReference type="ARBA" id="ARBA00022448"/>
    </source>
</evidence>
<dbReference type="Proteomes" id="UP000019146">
    <property type="component" value="Chromosome 2"/>
</dbReference>
<dbReference type="AlphaFoldDB" id="A0A0P0RHW9"/>
<dbReference type="KEGG" id="bcai:K788_0000596"/>
<keyword evidence="3 11" id="KW-0812">Transmembrane</keyword>
<feature type="compositionally biased region" description="Basic and acidic residues" evidence="10">
    <location>
        <begin position="36"/>
        <end position="46"/>
    </location>
</feature>
<evidence type="ECO:0000256" key="4">
    <source>
        <dbReference type="ARBA" id="ARBA00022989"/>
    </source>
</evidence>
<feature type="transmembrane region" description="Helical" evidence="11">
    <location>
        <begin position="287"/>
        <end position="308"/>
    </location>
</feature>
<evidence type="ECO:0000313" key="13">
    <source>
        <dbReference type="Proteomes" id="UP000019146"/>
    </source>
</evidence>
<keyword evidence="8" id="KW-0868">Chloride</keyword>
<feature type="transmembrane region" description="Helical" evidence="11">
    <location>
        <begin position="416"/>
        <end position="442"/>
    </location>
</feature>
<feature type="transmembrane region" description="Helical" evidence="11">
    <location>
        <begin position="67"/>
        <end position="87"/>
    </location>
</feature>
<feature type="transmembrane region" description="Helical" evidence="11">
    <location>
        <begin position="381"/>
        <end position="404"/>
    </location>
</feature>
<keyword evidence="7" id="KW-0869">Chloride channel</keyword>
<keyword evidence="2" id="KW-0813">Transport</keyword>
<dbReference type="GO" id="GO:0005254">
    <property type="term" value="F:chloride channel activity"/>
    <property type="evidence" value="ECO:0007669"/>
    <property type="project" value="UniProtKB-KW"/>
</dbReference>
<feature type="transmembrane region" description="Helical" evidence="11">
    <location>
        <begin position="329"/>
        <end position="351"/>
    </location>
</feature>
<dbReference type="InterPro" id="IPR050368">
    <property type="entry name" value="ClC-type_chloride_channel"/>
</dbReference>
<organism evidence="12 13">
    <name type="scientific">Paraburkholderia caribensis MBA4</name>
    <dbReference type="NCBI Taxonomy" id="1323664"/>
    <lineage>
        <taxon>Bacteria</taxon>
        <taxon>Pseudomonadati</taxon>
        <taxon>Pseudomonadota</taxon>
        <taxon>Betaproteobacteria</taxon>
        <taxon>Burkholderiales</taxon>
        <taxon>Burkholderiaceae</taxon>
        <taxon>Paraburkholderia</taxon>
    </lineage>
</organism>
<protein>
    <submittedName>
        <fullName evidence="12">Chloride channel protein</fullName>
    </submittedName>
</protein>
<comment type="subcellular location">
    <subcellularLocation>
        <location evidence="1">Membrane</location>
        <topology evidence="1">Multi-pass membrane protein</topology>
    </subcellularLocation>
</comment>
<keyword evidence="6 11" id="KW-0472">Membrane</keyword>
<dbReference type="PANTHER" id="PTHR43427:SF6">
    <property type="entry name" value="CHLORIDE CHANNEL PROTEIN CLC-E"/>
    <property type="match status" value="1"/>
</dbReference>
<evidence type="ECO:0000256" key="1">
    <source>
        <dbReference type="ARBA" id="ARBA00004141"/>
    </source>
</evidence>
<evidence type="ECO:0000256" key="5">
    <source>
        <dbReference type="ARBA" id="ARBA00023065"/>
    </source>
</evidence>
<dbReference type="InterPro" id="IPR001807">
    <property type="entry name" value="ClC"/>
</dbReference>
<feature type="transmembrane region" description="Helical" evidence="11">
    <location>
        <begin position="249"/>
        <end position="267"/>
    </location>
</feature>
<evidence type="ECO:0000313" key="12">
    <source>
        <dbReference type="EMBL" id="ALL68331.1"/>
    </source>
</evidence>
<evidence type="ECO:0000256" key="7">
    <source>
        <dbReference type="ARBA" id="ARBA00023173"/>
    </source>
</evidence>
<evidence type="ECO:0000256" key="6">
    <source>
        <dbReference type="ARBA" id="ARBA00023136"/>
    </source>
</evidence>
<evidence type="ECO:0000256" key="11">
    <source>
        <dbReference type="SAM" id="Phobius"/>
    </source>
</evidence>
<keyword evidence="5" id="KW-0406">Ion transport</keyword>
<dbReference type="PRINTS" id="PR00762">
    <property type="entry name" value="CLCHANNEL"/>
</dbReference>
<accession>A0A0P0RHW9</accession>
<dbReference type="SUPFAM" id="SSF81340">
    <property type="entry name" value="Clc chloride channel"/>
    <property type="match status" value="1"/>
</dbReference>
<dbReference type="Pfam" id="PF00654">
    <property type="entry name" value="Voltage_CLC"/>
    <property type="match status" value="1"/>
</dbReference>
<dbReference type="Gene3D" id="1.10.3080.10">
    <property type="entry name" value="Clc chloride channel"/>
    <property type="match status" value="1"/>
</dbReference>
<feature type="region of interest" description="Disordered" evidence="10">
    <location>
        <begin position="25"/>
        <end position="54"/>
    </location>
</feature>
<keyword evidence="9" id="KW-0407">Ion channel</keyword>
<evidence type="ECO:0000256" key="9">
    <source>
        <dbReference type="ARBA" id="ARBA00023303"/>
    </source>
</evidence>
<dbReference type="EMBL" id="CP012747">
    <property type="protein sequence ID" value="ALL68331.1"/>
    <property type="molecule type" value="Genomic_DNA"/>
</dbReference>
<keyword evidence="4 11" id="KW-1133">Transmembrane helix</keyword>
<proteinExistence type="predicted"/>
<feature type="transmembrane region" description="Helical" evidence="11">
    <location>
        <begin position="448"/>
        <end position="470"/>
    </location>
</feature>